<dbReference type="PIRSF" id="PIRSF017901">
    <property type="entry name" value="GCL"/>
    <property type="match status" value="1"/>
</dbReference>
<dbReference type="EMBL" id="CP046640">
    <property type="protein sequence ID" value="QTL98377.1"/>
    <property type="molecule type" value="Genomic_DNA"/>
</dbReference>
<evidence type="ECO:0000256" key="4">
    <source>
        <dbReference type="ARBA" id="ARBA00048819"/>
    </source>
</evidence>
<evidence type="ECO:0000256" key="5">
    <source>
        <dbReference type="PIRNR" id="PIRNR017901"/>
    </source>
</evidence>
<keyword evidence="7" id="KW-1185">Reference proteome</keyword>
<reference evidence="6" key="1">
    <citation type="submission" date="2019-12" db="EMBL/GenBank/DDBJ databases">
        <authorList>
            <person name="zhang j."/>
            <person name="sun C.M."/>
        </authorList>
    </citation>
    <scope>NUCLEOTIDE SEQUENCE</scope>
    <source>
        <strain evidence="6">NS-1</strain>
    </source>
</reference>
<dbReference type="InterPro" id="IPR006336">
    <property type="entry name" value="GCS2"/>
</dbReference>
<evidence type="ECO:0000256" key="1">
    <source>
        <dbReference type="ARBA" id="ARBA00022598"/>
    </source>
</evidence>
<evidence type="ECO:0000313" key="6">
    <source>
        <dbReference type="EMBL" id="QTL98377.1"/>
    </source>
</evidence>
<dbReference type="InterPro" id="IPR014746">
    <property type="entry name" value="Gln_synth/guanido_kin_cat_dom"/>
</dbReference>
<dbReference type="AlphaFoldDB" id="A0A8A7KHM7"/>
<dbReference type="PANTHER" id="PTHR34378">
    <property type="entry name" value="GLUTAMATE--CYSTEINE LIGASE, CHLOROPLASTIC"/>
    <property type="match status" value="1"/>
</dbReference>
<proteinExistence type="inferred from homology"/>
<keyword evidence="1 5" id="KW-0436">Ligase</keyword>
<name>A0A8A7KHM7_9FIRM</name>
<dbReference type="Gene3D" id="3.30.590.20">
    <property type="match status" value="1"/>
</dbReference>
<dbReference type="RefSeq" id="WP_230866812.1">
    <property type="nucleotide sequence ID" value="NZ_CP046640.1"/>
</dbReference>
<gene>
    <name evidence="6" type="ORF">GM661_10535</name>
</gene>
<comment type="catalytic activity">
    <reaction evidence="4 5">
        <text>L-cysteine + L-glutamate + ATP = gamma-L-glutamyl-L-cysteine + ADP + phosphate + H(+)</text>
        <dbReference type="Rhea" id="RHEA:13285"/>
        <dbReference type="ChEBI" id="CHEBI:15378"/>
        <dbReference type="ChEBI" id="CHEBI:29985"/>
        <dbReference type="ChEBI" id="CHEBI:30616"/>
        <dbReference type="ChEBI" id="CHEBI:35235"/>
        <dbReference type="ChEBI" id="CHEBI:43474"/>
        <dbReference type="ChEBI" id="CHEBI:58173"/>
        <dbReference type="ChEBI" id="CHEBI:456216"/>
        <dbReference type="EC" id="6.3.2.2"/>
    </reaction>
</comment>
<dbReference type="Proteomes" id="UP000665020">
    <property type="component" value="Chromosome"/>
</dbReference>
<accession>A0A8A7KHM7</accession>
<evidence type="ECO:0000256" key="3">
    <source>
        <dbReference type="ARBA" id="ARBA00022840"/>
    </source>
</evidence>
<protein>
    <recommendedName>
        <fullName evidence="5">Glutamate--cysteine ligase</fullName>
        <ecNumber evidence="5">6.3.2.2</ecNumber>
    </recommendedName>
</protein>
<dbReference type="GO" id="GO:0005524">
    <property type="term" value="F:ATP binding"/>
    <property type="evidence" value="ECO:0007669"/>
    <property type="project" value="UniProtKB-UniRule"/>
</dbReference>
<evidence type="ECO:0000256" key="2">
    <source>
        <dbReference type="ARBA" id="ARBA00022741"/>
    </source>
</evidence>
<dbReference type="PANTHER" id="PTHR34378:SF1">
    <property type="entry name" value="GLUTAMATE--CYSTEINE LIGASE, CHLOROPLASTIC"/>
    <property type="match status" value="1"/>
</dbReference>
<dbReference type="KEGG" id="ifn:GM661_10535"/>
<evidence type="ECO:0000313" key="7">
    <source>
        <dbReference type="Proteomes" id="UP000665020"/>
    </source>
</evidence>
<dbReference type="GO" id="GO:0006750">
    <property type="term" value="P:glutathione biosynthetic process"/>
    <property type="evidence" value="ECO:0007669"/>
    <property type="project" value="UniProtKB-UniRule"/>
</dbReference>
<keyword evidence="2 5" id="KW-0547">Nucleotide-binding</keyword>
<dbReference type="GO" id="GO:0004357">
    <property type="term" value="F:glutamate-cysteine ligase activity"/>
    <property type="evidence" value="ECO:0007669"/>
    <property type="project" value="UniProtKB-UniRule"/>
</dbReference>
<dbReference type="InterPro" id="IPR035434">
    <property type="entry name" value="GCL_bact_plant"/>
</dbReference>
<dbReference type="Pfam" id="PF04107">
    <property type="entry name" value="GCS2"/>
    <property type="match status" value="1"/>
</dbReference>
<comment type="similarity">
    <text evidence="5">Belongs to the glutamate--cysteine ligase type 2 family. EgtA subfamily.</text>
</comment>
<dbReference type="EC" id="6.3.2.2" evidence="5"/>
<dbReference type="SUPFAM" id="SSF55931">
    <property type="entry name" value="Glutamine synthetase/guanido kinase"/>
    <property type="match status" value="1"/>
</dbReference>
<keyword evidence="3 5" id="KW-0067">ATP-binding</keyword>
<sequence length="430" mass="50589">MLTKNLIECNRDYIIKYFHSGEKERKDFRLGMELEHFVLHKDTYRAVSYYEKEGIEDILKELISLSWKGIYEGENLIGLKGKNANITLEPGGQLELSVFPELTVTGIELTYQDFLNDIKPILKDRNMCLLAMGYQPVSQIKDIPLLPKERYRYMYQYFKQTGKYAHNMMKGTASLQLNLDYRNEKDFIKKMSVAYYLSPLVYKIFDNSPVFEGSIYNRKGSIRSLIWDNCDFKRCNLDRLIFADDFAYDSYADFILNMPPIIIKRNDCLLYTANKITNEIYSDDQLHTDEVEHLLSMVFPDVRAKKYIELRAADALPYPYNLAYIVFWKGLLYNKRNLELLYKEFKAINYDDFLDIKEKIRNHGLNVEIYGETLLNKFSGLLELAVNGLGIEEREYLFPLYRLLERKVTIKELLFKDGLDSKLDLSNCIL</sequence>
<comment type="function">
    <text evidence="5">Catalyzes the synthesis of gamma-glutamylcysteine (gamma-GC).</text>
</comment>
<organism evidence="6 7">
    <name type="scientific">Iocasia fonsfrigidae</name>
    <dbReference type="NCBI Taxonomy" id="2682810"/>
    <lineage>
        <taxon>Bacteria</taxon>
        <taxon>Bacillati</taxon>
        <taxon>Bacillota</taxon>
        <taxon>Clostridia</taxon>
        <taxon>Halanaerobiales</taxon>
        <taxon>Halanaerobiaceae</taxon>
        <taxon>Iocasia</taxon>
    </lineage>
</organism>